<name>A0ABU6J4R0_9BURK</name>
<comment type="caution">
    <text evidence="1">The sequence shown here is derived from an EMBL/GenBank/DDBJ whole genome shotgun (WGS) entry which is preliminary data.</text>
</comment>
<protein>
    <submittedName>
        <fullName evidence="1">Uncharacterized protein</fullName>
    </submittedName>
</protein>
<organism evidence="1 2">
    <name type="scientific">Noviherbaspirillum album</name>
    <dbReference type="NCBI Taxonomy" id="3080276"/>
    <lineage>
        <taxon>Bacteria</taxon>
        <taxon>Pseudomonadati</taxon>
        <taxon>Pseudomonadota</taxon>
        <taxon>Betaproteobacteria</taxon>
        <taxon>Burkholderiales</taxon>
        <taxon>Oxalobacteraceae</taxon>
        <taxon>Noviherbaspirillum</taxon>
    </lineage>
</organism>
<reference evidence="1 2" key="1">
    <citation type="submission" date="2023-10" db="EMBL/GenBank/DDBJ databases">
        <title>Noviherbaspirillum sp. CPCC 100848 genome assembly.</title>
        <authorList>
            <person name="Li X.Y."/>
            <person name="Fang X.M."/>
        </authorList>
    </citation>
    <scope>NUCLEOTIDE SEQUENCE [LARGE SCALE GENOMIC DNA]</scope>
    <source>
        <strain evidence="1 2">CPCC 100848</strain>
    </source>
</reference>
<sequence length="58" mass="6544">MRERDNTELAKQAYERFRSGDIPDLIVSLQDQRGAGSGICLQLFCMHAESLTRSGCLR</sequence>
<proteinExistence type="predicted"/>
<dbReference type="EMBL" id="JAWIIV010000003">
    <property type="protein sequence ID" value="MEC4718515.1"/>
    <property type="molecule type" value="Genomic_DNA"/>
</dbReference>
<keyword evidence="2" id="KW-1185">Reference proteome</keyword>
<accession>A0ABU6J4R0</accession>
<gene>
    <name evidence="1" type="ORF">RY831_05110</name>
</gene>
<dbReference type="RefSeq" id="WP_326505251.1">
    <property type="nucleotide sequence ID" value="NZ_JAWIIV010000003.1"/>
</dbReference>
<dbReference type="Proteomes" id="UP001352263">
    <property type="component" value="Unassembled WGS sequence"/>
</dbReference>
<evidence type="ECO:0000313" key="1">
    <source>
        <dbReference type="EMBL" id="MEC4718515.1"/>
    </source>
</evidence>
<evidence type="ECO:0000313" key="2">
    <source>
        <dbReference type="Proteomes" id="UP001352263"/>
    </source>
</evidence>